<dbReference type="AlphaFoldDB" id="A0A0F9DUD3"/>
<dbReference type="InterPro" id="IPR006131">
    <property type="entry name" value="Asp_carbamoyltransf_Asp/Orn-bd"/>
</dbReference>
<dbReference type="PANTHER" id="PTHR45753:SF3">
    <property type="entry name" value="ORNITHINE TRANSCARBAMYLASE, MITOCHONDRIAL"/>
    <property type="match status" value="1"/>
</dbReference>
<gene>
    <name evidence="4" type="ORF">LCGC14_2447120</name>
</gene>
<organism evidence="4">
    <name type="scientific">marine sediment metagenome</name>
    <dbReference type="NCBI Taxonomy" id="412755"/>
    <lineage>
        <taxon>unclassified sequences</taxon>
        <taxon>metagenomes</taxon>
        <taxon>ecological metagenomes</taxon>
    </lineage>
</organism>
<proteinExistence type="predicted"/>
<feature type="domain" description="Aspartate/ornithine carbamoyltransferase Asp/Orn-binding" evidence="2">
    <location>
        <begin position="149"/>
        <end position="236"/>
    </location>
</feature>
<dbReference type="InterPro" id="IPR006132">
    <property type="entry name" value="Asp/Orn_carbamoyltranf_P-bd"/>
</dbReference>
<evidence type="ECO:0008006" key="5">
    <source>
        <dbReference type="Google" id="ProtNLM"/>
    </source>
</evidence>
<evidence type="ECO:0000256" key="1">
    <source>
        <dbReference type="ARBA" id="ARBA00022679"/>
    </source>
</evidence>
<dbReference type="InterPro" id="IPR036901">
    <property type="entry name" value="Asp/Orn_carbamoylTrfase_sf"/>
</dbReference>
<protein>
    <recommendedName>
        <fullName evidence="5">Ornithine carbamoyltransferase</fullName>
    </recommendedName>
</protein>
<dbReference type="PANTHER" id="PTHR45753">
    <property type="entry name" value="ORNITHINE CARBAMOYLTRANSFERASE, MITOCHONDRIAL"/>
    <property type="match status" value="1"/>
</dbReference>
<dbReference type="InterPro" id="IPR002292">
    <property type="entry name" value="Orn/put_carbamltrans"/>
</dbReference>
<dbReference type="GO" id="GO:0019240">
    <property type="term" value="P:citrulline biosynthetic process"/>
    <property type="evidence" value="ECO:0007669"/>
    <property type="project" value="TreeGrafter"/>
</dbReference>
<dbReference type="PRINTS" id="PR00100">
    <property type="entry name" value="AOTCASE"/>
</dbReference>
<dbReference type="Pfam" id="PF00185">
    <property type="entry name" value="OTCace"/>
    <property type="match status" value="1"/>
</dbReference>
<comment type="caution">
    <text evidence="4">The sequence shown here is derived from an EMBL/GenBank/DDBJ whole genome shotgun (WGS) entry which is preliminary data.</text>
</comment>
<reference evidence="4" key="1">
    <citation type="journal article" date="2015" name="Nature">
        <title>Complex archaea that bridge the gap between prokaryotes and eukaryotes.</title>
        <authorList>
            <person name="Spang A."/>
            <person name="Saw J.H."/>
            <person name="Jorgensen S.L."/>
            <person name="Zaremba-Niedzwiedzka K."/>
            <person name="Martijn J."/>
            <person name="Lind A.E."/>
            <person name="van Eijk R."/>
            <person name="Schleper C."/>
            <person name="Guy L."/>
            <person name="Ettema T.J."/>
        </authorList>
    </citation>
    <scope>NUCLEOTIDE SEQUENCE</scope>
</reference>
<sequence length="237" mass="25081">MKDFINIADFSPEQLLGLLARAIADKQLLREGKLPATCAGKTLALIFEKPSLRTRVSFQAAMAQLGGAPIYLAESDIGLGTREPVADVAEVLGRMVDAVTARTFAHETVEQLAAGTGVPVINALTDRSHPCQAMSDVMTAMEIFGDVGGMTWAFVGDGNNVAYSLAVLCGKLGMRLMLACPPGYELDAELAGPLPADAFVQTNDPASAVADARVVYTDTWVSMGQDDEKAERVAAFE</sequence>
<keyword evidence="1" id="KW-0808">Transferase</keyword>
<dbReference type="GO" id="GO:0042450">
    <property type="term" value="P:L-arginine biosynthetic process via ornithine"/>
    <property type="evidence" value="ECO:0007669"/>
    <property type="project" value="TreeGrafter"/>
</dbReference>
<dbReference type="InterPro" id="IPR006130">
    <property type="entry name" value="Asp/Orn_carbamoylTrfase"/>
</dbReference>
<accession>A0A0F9DUD3</accession>
<dbReference type="SUPFAM" id="SSF53671">
    <property type="entry name" value="Aspartate/ornithine carbamoyltransferase"/>
    <property type="match status" value="1"/>
</dbReference>
<feature type="domain" description="Aspartate/ornithine carbamoyltransferase carbamoyl-P binding" evidence="3">
    <location>
        <begin position="2"/>
        <end position="142"/>
    </location>
</feature>
<name>A0A0F9DUD3_9ZZZZ</name>
<dbReference type="Pfam" id="PF02729">
    <property type="entry name" value="OTCace_N"/>
    <property type="match status" value="1"/>
</dbReference>
<dbReference type="GO" id="GO:0004585">
    <property type="term" value="F:ornithine carbamoyltransferase activity"/>
    <property type="evidence" value="ECO:0007669"/>
    <property type="project" value="UniProtKB-ARBA"/>
</dbReference>
<dbReference type="Gene3D" id="3.40.50.1370">
    <property type="entry name" value="Aspartate/ornithine carbamoyltransferase"/>
    <property type="match status" value="2"/>
</dbReference>
<dbReference type="EMBL" id="LAZR01037798">
    <property type="protein sequence ID" value="KKL21271.1"/>
    <property type="molecule type" value="Genomic_DNA"/>
</dbReference>
<dbReference type="PRINTS" id="PR00102">
    <property type="entry name" value="OTCASE"/>
</dbReference>
<evidence type="ECO:0000313" key="4">
    <source>
        <dbReference type="EMBL" id="KKL21271.1"/>
    </source>
</evidence>
<dbReference type="GO" id="GO:0016597">
    <property type="term" value="F:amino acid binding"/>
    <property type="evidence" value="ECO:0007669"/>
    <property type="project" value="InterPro"/>
</dbReference>
<evidence type="ECO:0000259" key="3">
    <source>
        <dbReference type="Pfam" id="PF02729"/>
    </source>
</evidence>
<evidence type="ECO:0000259" key="2">
    <source>
        <dbReference type="Pfam" id="PF00185"/>
    </source>
</evidence>